<evidence type="ECO:0000256" key="2">
    <source>
        <dbReference type="ARBA" id="ARBA00023242"/>
    </source>
</evidence>
<dbReference type="Gene3D" id="1.20.1250.40">
    <property type="match status" value="1"/>
</dbReference>
<sequence>LPWIRNSQISRSNALDKAPAISSSASMAKNPAKSQQNLQLNRAPVPWIRKRGLLGSIYIPDEKYAKHLAGTRIQMLFDKFEIWFTALAPVVLNLPLTNLNIYRLPSSYVMGMLPVLKQQMDGAMAHAPSSHHARVPACHDENAVGVARYRVEMLVIDVSDTAVFVTFDGEMNKSTSGPAVAASMITSEEYSFFFANSFLRILNRHQLIEFELCILGNLCPETAEEAVAMVPFLKTKGRAYSE</sequence>
<dbReference type="InterPro" id="IPR006590">
    <property type="entry name" value="RNA_pol_Rpb4/RPC9_core"/>
</dbReference>
<name>A0ABQ8AVX3_BRANA</name>
<keyword evidence="7" id="KW-1185">Reference proteome</keyword>
<keyword evidence="2" id="KW-0539">Nucleus</keyword>
<dbReference type="InterPro" id="IPR010997">
    <property type="entry name" value="HRDC-like_sf"/>
</dbReference>
<evidence type="ECO:0000256" key="4">
    <source>
        <dbReference type="SAM" id="MobiDB-lite"/>
    </source>
</evidence>
<proteinExistence type="inferred from homology"/>
<evidence type="ECO:0000313" key="7">
    <source>
        <dbReference type="Proteomes" id="UP000824890"/>
    </source>
</evidence>
<feature type="non-terminal residue" evidence="6">
    <location>
        <position position="1"/>
    </location>
</feature>
<comment type="similarity">
    <text evidence="3">Belongs to the eukaryotic RPB4 RNA polymerase subunit family.</text>
</comment>
<dbReference type="SUPFAM" id="SSF47819">
    <property type="entry name" value="HRDC-like"/>
    <property type="match status" value="1"/>
</dbReference>
<comment type="subcellular location">
    <subcellularLocation>
        <location evidence="1">Nucleus</location>
    </subcellularLocation>
</comment>
<comment type="caution">
    <text evidence="6">The sequence shown here is derived from an EMBL/GenBank/DDBJ whole genome shotgun (WGS) entry which is preliminary data.</text>
</comment>
<reference evidence="6 7" key="1">
    <citation type="submission" date="2021-05" db="EMBL/GenBank/DDBJ databases">
        <title>Genome Assembly of Synthetic Allotetraploid Brassica napus Reveals Homoeologous Exchanges between Subgenomes.</title>
        <authorList>
            <person name="Davis J.T."/>
        </authorList>
    </citation>
    <scope>NUCLEOTIDE SEQUENCE [LARGE SCALE GENOMIC DNA]</scope>
    <source>
        <strain evidence="7">cv. Da-Ae</strain>
        <tissue evidence="6">Seedling</tissue>
    </source>
</reference>
<dbReference type="InterPro" id="IPR045222">
    <property type="entry name" value="Rpb4-like"/>
</dbReference>
<dbReference type="Pfam" id="PF03874">
    <property type="entry name" value="RNA_pol_Rpb4"/>
    <property type="match status" value="1"/>
</dbReference>
<dbReference type="PANTHER" id="PTHR21297">
    <property type="entry name" value="DNA-DIRECTED RNA POLYMERASE II"/>
    <property type="match status" value="1"/>
</dbReference>
<feature type="domain" description="RNA polymerase Rpb4/RPC9 core" evidence="5">
    <location>
        <begin position="136"/>
        <end position="242"/>
    </location>
</feature>
<feature type="compositionally biased region" description="Polar residues" evidence="4">
    <location>
        <begin position="21"/>
        <end position="38"/>
    </location>
</feature>
<feature type="region of interest" description="Disordered" evidence="4">
    <location>
        <begin position="15"/>
        <end position="38"/>
    </location>
</feature>
<gene>
    <name evidence="6" type="ORF">HID58_046220</name>
</gene>
<evidence type="ECO:0000313" key="6">
    <source>
        <dbReference type="EMBL" id="KAH0896652.1"/>
    </source>
</evidence>
<accession>A0ABQ8AVX3</accession>
<dbReference type="SMART" id="SM00657">
    <property type="entry name" value="RPOL4c"/>
    <property type="match status" value="1"/>
</dbReference>
<organism evidence="6 7">
    <name type="scientific">Brassica napus</name>
    <name type="common">Rape</name>
    <dbReference type="NCBI Taxonomy" id="3708"/>
    <lineage>
        <taxon>Eukaryota</taxon>
        <taxon>Viridiplantae</taxon>
        <taxon>Streptophyta</taxon>
        <taxon>Embryophyta</taxon>
        <taxon>Tracheophyta</taxon>
        <taxon>Spermatophyta</taxon>
        <taxon>Magnoliopsida</taxon>
        <taxon>eudicotyledons</taxon>
        <taxon>Gunneridae</taxon>
        <taxon>Pentapetalae</taxon>
        <taxon>rosids</taxon>
        <taxon>malvids</taxon>
        <taxon>Brassicales</taxon>
        <taxon>Brassicaceae</taxon>
        <taxon>Brassiceae</taxon>
        <taxon>Brassica</taxon>
    </lineage>
</organism>
<protein>
    <recommendedName>
        <fullName evidence="5">RNA polymerase Rpb4/RPC9 core domain-containing protein</fullName>
    </recommendedName>
</protein>
<evidence type="ECO:0000256" key="3">
    <source>
        <dbReference type="ARBA" id="ARBA00025724"/>
    </source>
</evidence>
<evidence type="ECO:0000259" key="5">
    <source>
        <dbReference type="SMART" id="SM00657"/>
    </source>
</evidence>
<dbReference type="Proteomes" id="UP000824890">
    <property type="component" value="Unassembled WGS sequence"/>
</dbReference>
<dbReference type="InterPro" id="IPR005574">
    <property type="entry name" value="Rpb4/RPC9"/>
</dbReference>
<dbReference type="InterPro" id="IPR038324">
    <property type="entry name" value="Rpb4/RPC9_sf"/>
</dbReference>
<evidence type="ECO:0000256" key="1">
    <source>
        <dbReference type="ARBA" id="ARBA00004123"/>
    </source>
</evidence>
<dbReference type="EMBL" id="JAGKQM010000012">
    <property type="protein sequence ID" value="KAH0896652.1"/>
    <property type="molecule type" value="Genomic_DNA"/>
</dbReference>